<evidence type="ECO:0000256" key="3">
    <source>
        <dbReference type="SAM" id="SignalP"/>
    </source>
</evidence>
<feature type="region of interest" description="Disordered" evidence="1">
    <location>
        <begin position="381"/>
        <end position="400"/>
    </location>
</feature>
<proteinExistence type="predicted"/>
<dbReference type="Proteomes" id="UP000826188">
    <property type="component" value="Unassembled WGS sequence"/>
</dbReference>
<feature type="transmembrane region" description="Helical" evidence="2">
    <location>
        <begin position="200"/>
        <end position="219"/>
    </location>
</feature>
<dbReference type="RefSeq" id="WP_219160336.1">
    <property type="nucleotide sequence ID" value="NZ_JAHWGL010000080.1"/>
</dbReference>
<feature type="chain" id="PRO_5047054375" evidence="3">
    <location>
        <begin position="23"/>
        <end position="529"/>
    </location>
</feature>
<reference evidence="4 5" key="1">
    <citation type="submission" date="2021-07" db="EMBL/GenBank/DDBJ databases">
        <title>Hymenobacter profundi sp. nov., isolated from deep-sea water.</title>
        <authorList>
            <person name="Kim M.K."/>
        </authorList>
    </citation>
    <scope>NUCLEOTIDE SEQUENCE [LARGE SCALE GENOMIC DNA]</scope>
    <source>
        <strain evidence="4 5">M2</strain>
    </source>
</reference>
<evidence type="ECO:0000256" key="1">
    <source>
        <dbReference type="SAM" id="MobiDB-lite"/>
    </source>
</evidence>
<feature type="compositionally biased region" description="Polar residues" evidence="1">
    <location>
        <begin position="308"/>
        <end position="324"/>
    </location>
</feature>
<accession>A0ABS6X2S9</accession>
<evidence type="ECO:0000313" key="5">
    <source>
        <dbReference type="Proteomes" id="UP000826188"/>
    </source>
</evidence>
<comment type="caution">
    <text evidence="4">The sequence shown here is derived from an EMBL/GenBank/DDBJ whole genome shotgun (WGS) entry which is preliminary data.</text>
</comment>
<gene>
    <name evidence="4" type="ORF">KYK14_16400</name>
</gene>
<feature type="region of interest" description="Disordered" evidence="1">
    <location>
        <begin position="145"/>
        <end position="190"/>
    </location>
</feature>
<keyword evidence="2" id="KW-1133">Transmembrane helix</keyword>
<feature type="compositionally biased region" description="Low complexity" evidence="1">
    <location>
        <begin position="157"/>
        <end position="180"/>
    </location>
</feature>
<evidence type="ECO:0000256" key="2">
    <source>
        <dbReference type="SAM" id="Phobius"/>
    </source>
</evidence>
<feature type="compositionally biased region" description="Pro residues" evidence="1">
    <location>
        <begin position="330"/>
        <end position="339"/>
    </location>
</feature>
<keyword evidence="2" id="KW-0812">Transmembrane</keyword>
<dbReference type="EMBL" id="JAHWGL010000080">
    <property type="protein sequence ID" value="MBW3130148.1"/>
    <property type="molecule type" value="Genomic_DNA"/>
</dbReference>
<evidence type="ECO:0000313" key="4">
    <source>
        <dbReference type="EMBL" id="MBW3130148.1"/>
    </source>
</evidence>
<keyword evidence="2" id="KW-0472">Membrane</keyword>
<keyword evidence="5" id="KW-1185">Reference proteome</keyword>
<protein>
    <submittedName>
        <fullName evidence="4">Uncharacterized protein</fullName>
    </submittedName>
</protein>
<feature type="signal peptide" evidence="3">
    <location>
        <begin position="1"/>
        <end position="22"/>
    </location>
</feature>
<organism evidence="4 5">
    <name type="scientific">Hymenobacter profundi</name>
    <dbReference type="NCBI Taxonomy" id="1982110"/>
    <lineage>
        <taxon>Bacteria</taxon>
        <taxon>Pseudomonadati</taxon>
        <taxon>Bacteroidota</taxon>
        <taxon>Cytophagia</taxon>
        <taxon>Cytophagales</taxon>
        <taxon>Hymenobacteraceae</taxon>
        <taxon>Hymenobacter</taxon>
    </lineage>
</organism>
<name>A0ABS6X2S9_9BACT</name>
<keyword evidence="3" id="KW-0732">Signal</keyword>
<feature type="region of interest" description="Disordered" evidence="1">
    <location>
        <begin position="284"/>
        <end position="365"/>
    </location>
</feature>
<sequence length="529" mass="56562">MKVLRYLVLPACLLLSTTLTHAQTQLGQPTLDEQKAQIWCAAIKFVYDDTGRPNLKNGVNCGGSLKQLENSIKADSQKVYSLLYQPLEGRGAMYKGLGSDKSRLQKLTTEIINKLKASPSRKGSPARIQAVDALAASLNNYVENGTPPADVSSSLNAEATPDTSTDEATAAAPADAGPEENPNYATPAPAGNKEGVMSSLFAPIAFILALLSLVLFWLLRSSMRNLNVRMDRHRDELEKLKSAGQNVSTAPGGTFSSKRLTPELRAEIEKIVQQRVAEELGQDFDNSEDEGLGYVAAPQKTPAPIERQPTTDSRSVAQGFNAGSTEKPAPSTPVTPPAPAKSATQQPAPVASAPVETPQPATPAFDNIAAAPSAYAPPAAPHLEMPIPAGPPSASPRDEFDSLVPPVQLPAPESYASVAAAPASVRYVYAKVPVNGIFSEYDFLEEAQHDSIYEITLDSNKPDTATFQVNPDPSVHAYAIQSAQYSLRDACRYPQPSGPVSYIINDEPGTLRKQGGAWHIEQKAVVHFE</sequence>